<comment type="caution">
    <text evidence="3">The sequence shown here is derived from an EMBL/GenBank/DDBJ whole genome shotgun (WGS) entry which is preliminary data.</text>
</comment>
<organism evidence="3 4">
    <name type="scientific">Chaetoceros tenuissimus</name>
    <dbReference type="NCBI Taxonomy" id="426638"/>
    <lineage>
        <taxon>Eukaryota</taxon>
        <taxon>Sar</taxon>
        <taxon>Stramenopiles</taxon>
        <taxon>Ochrophyta</taxon>
        <taxon>Bacillariophyta</taxon>
        <taxon>Coscinodiscophyceae</taxon>
        <taxon>Chaetocerotophycidae</taxon>
        <taxon>Chaetocerotales</taxon>
        <taxon>Chaetocerotaceae</taxon>
        <taxon>Chaetoceros</taxon>
    </lineage>
</organism>
<reference evidence="3 4" key="1">
    <citation type="journal article" date="2021" name="Sci. Rep.">
        <title>The genome of the diatom Chaetoceros tenuissimus carries an ancient integrated fragment of an extant virus.</title>
        <authorList>
            <person name="Hongo Y."/>
            <person name="Kimura K."/>
            <person name="Takaki Y."/>
            <person name="Yoshida Y."/>
            <person name="Baba S."/>
            <person name="Kobayashi G."/>
            <person name="Nagasaki K."/>
            <person name="Hano T."/>
            <person name="Tomaru Y."/>
        </authorList>
    </citation>
    <scope>NUCLEOTIDE SEQUENCE [LARGE SCALE GENOMIC DNA]</scope>
    <source>
        <strain evidence="3 4">NIES-3715</strain>
    </source>
</reference>
<sequence length="436" mass="48371">MSGCCCPPAISAIFCLWARSGFSKSSVAGALTFFPPDPPLYAFIRTLDGKQLPDEYEDENDHAAANGEETDEQQRVADSDSSENDGLNVSSDGDNEKAKKMKSQQSSMGLTDSPRLSDHEHDREDRREVHPAQALTDKALLMRKIAKKKNRRDALDAQKGVTYEFVPDPRLSTPPGYSGTIEAVKIPYKIVNRSGVLGGTTKLENRVHVAATIYRIREDRVTDATKTIIYSHGNATDIGAMYFMQVIIAKGLKCNVVMYDYSGYGESGGVSLEENTYRDIETVYDYVLENVVKDKNEKNIILYGQSVGGGPSCYLAAQKKNLGGLILHSAFMSGMRVLTPSRALGCLDIFPNINRIKKVNCPVMVIHGMLDEEVTFNHGTSLQEAVPDKFKRSPWYVKDRGHNDITDGRTKILEYIQRLKAYVESLEVTDSTTPDE</sequence>
<dbReference type="InterPro" id="IPR029058">
    <property type="entry name" value="AB_hydrolase_fold"/>
</dbReference>
<dbReference type="Gene3D" id="3.40.50.1820">
    <property type="entry name" value="alpha/beta hydrolase"/>
    <property type="match status" value="1"/>
</dbReference>
<gene>
    <name evidence="3" type="ORF">CTEN210_17364</name>
</gene>
<feature type="domain" description="Serine aminopeptidase S33" evidence="2">
    <location>
        <begin position="227"/>
        <end position="334"/>
    </location>
</feature>
<evidence type="ECO:0000313" key="4">
    <source>
        <dbReference type="Proteomes" id="UP001054902"/>
    </source>
</evidence>
<dbReference type="EMBL" id="BLLK01000069">
    <property type="protein sequence ID" value="GFH60888.1"/>
    <property type="molecule type" value="Genomic_DNA"/>
</dbReference>
<accession>A0AAD3HFB5</accession>
<dbReference type="PANTHER" id="PTHR12277:SF81">
    <property type="entry name" value="PROTEIN ABHD13"/>
    <property type="match status" value="1"/>
</dbReference>
<feature type="region of interest" description="Disordered" evidence="1">
    <location>
        <begin position="53"/>
        <end position="135"/>
    </location>
</feature>
<protein>
    <recommendedName>
        <fullName evidence="2">Serine aminopeptidase S33 domain-containing protein</fullName>
    </recommendedName>
</protein>
<keyword evidence="4" id="KW-1185">Reference proteome</keyword>
<dbReference type="Proteomes" id="UP001054902">
    <property type="component" value="Unassembled WGS sequence"/>
</dbReference>
<proteinExistence type="predicted"/>
<dbReference type="Pfam" id="PF12146">
    <property type="entry name" value="Hydrolase_4"/>
    <property type="match status" value="1"/>
</dbReference>
<evidence type="ECO:0000259" key="2">
    <source>
        <dbReference type="Pfam" id="PF12146"/>
    </source>
</evidence>
<dbReference type="PANTHER" id="PTHR12277">
    <property type="entry name" value="ALPHA/BETA HYDROLASE DOMAIN-CONTAINING PROTEIN"/>
    <property type="match status" value="1"/>
</dbReference>
<evidence type="ECO:0000313" key="3">
    <source>
        <dbReference type="EMBL" id="GFH60888.1"/>
    </source>
</evidence>
<feature type="compositionally biased region" description="Basic and acidic residues" evidence="1">
    <location>
        <begin position="115"/>
        <end position="130"/>
    </location>
</feature>
<evidence type="ECO:0000256" key="1">
    <source>
        <dbReference type="SAM" id="MobiDB-lite"/>
    </source>
</evidence>
<name>A0AAD3HFB5_9STRA</name>
<dbReference type="AlphaFoldDB" id="A0AAD3HFB5"/>
<dbReference type="SUPFAM" id="SSF53474">
    <property type="entry name" value="alpha/beta-Hydrolases"/>
    <property type="match status" value="1"/>
</dbReference>
<dbReference type="InterPro" id="IPR022742">
    <property type="entry name" value="Hydrolase_4"/>
</dbReference>